<gene>
    <name evidence="1" type="ORF">ALC56_09445</name>
</gene>
<proteinExistence type="predicted"/>
<evidence type="ECO:0000313" key="2">
    <source>
        <dbReference type="Proteomes" id="UP000078541"/>
    </source>
</evidence>
<dbReference type="Proteomes" id="UP000078541">
    <property type="component" value="Unassembled WGS sequence"/>
</dbReference>
<protein>
    <submittedName>
        <fullName evidence="1">Uncharacterized protein</fullName>
    </submittedName>
</protein>
<dbReference type="AlphaFoldDB" id="A0A195F8W1"/>
<name>A0A195F8W1_9HYME</name>
<organism evidence="1 2">
    <name type="scientific">Trachymyrmex septentrionalis</name>
    <dbReference type="NCBI Taxonomy" id="34720"/>
    <lineage>
        <taxon>Eukaryota</taxon>
        <taxon>Metazoa</taxon>
        <taxon>Ecdysozoa</taxon>
        <taxon>Arthropoda</taxon>
        <taxon>Hexapoda</taxon>
        <taxon>Insecta</taxon>
        <taxon>Pterygota</taxon>
        <taxon>Neoptera</taxon>
        <taxon>Endopterygota</taxon>
        <taxon>Hymenoptera</taxon>
        <taxon>Apocrita</taxon>
        <taxon>Aculeata</taxon>
        <taxon>Formicoidea</taxon>
        <taxon>Formicidae</taxon>
        <taxon>Myrmicinae</taxon>
        <taxon>Trachymyrmex</taxon>
    </lineage>
</organism>
<evidence type="ECO:0000313" key="1">
    <source>
        <dbReference type="EMBL" id="KYN36484.1"/>
    </source>
</evidence>
<keyword evidence="2" id="KW-1185">Reference proteome</keyword>
<accession>A0A195F8W1</accession>
<reference evidence="1 2" key="1">
    <citation type="submission" date="2016-03" db="EMBL/GenBank/DDBJ databases">
        <title>Trachymyrmex septentrionalis WGS genome.</title>
        <authorList>
            <person name="Nygaard S."/>
            <person name="Hu H."/>
            <person name="Boomsma J."/>
            <person name="Zhang G."/>
        </authorList>
    </citation>
    <scope>NUCLEOTIDE SEQUENCE [LARGE SCALE GENOMIC DNA]</scope>
    <source>
        <strain evidence="1">Tsep2-gDNA-1</strain>
        <tissue evidence="1">Whole body</tissue>
    </source>
</reference>
<sequence length="89" mass="10297">MGREFWWRGSDLSDATAGSKLDILPPESALFSTNYFYLWLHDGYSGSVDKRKRCKWMWQPLRGLVPLYIALCESRGLADRPVMKDILVN</sequence>
<dbReference type="EMBL" id="KQ981744">
    <property type="protein sequence ID" value="KYN36484.1"/>
    <property type="molecule type" value="Genomic_DNA"/>
</dbReference>